<gene>
    <name evidence="2" type="ORF">P4O66_012607</name>
</gene>
<proteinExistence type="predicted"/>
<accession>A0AAD8Z6X6</accession>
<keyword evidence="3" id="KW-1185">Reference proteome</keyword>
<organism evidence="2 3">
    <name type="scientific">Electrophorus voltai</name>
    <dbReference type="NCBI Taxonomy" id="2609070"/>
    <lineage>
        <taxon>Eukaryota</taxon>
        <taxon>Metazoa</taxon>
        <taxon>Chordata</taxon>
        <taxon>Craniata</taxon>
        <taxon>Vertebrata</taxon>
        <taxon>Euteleostomi</taxon>
        <taxon>Actinopterygii</taxon>
        <taxon>Neopterygii</taxon>
        <taxon>Teleostei</taxon>
        <taxon>Ostariophysi</taxon>
        <taxon>Gymnotiformes</taxon>
        <taxon>Gymnotoidei</taxon>
        <taxon>Gymnotidae</taxon>
        <taxon>Electrophorus</taxon>
    </lineage>
</organism>
<dbReference type="Proteomes" id="UP001239994">
    <property type="component" value="Unassembled WGS sequence"/>
</dbReference>
<comment type="caution">
    <text evidence="2">The sequence shown here is derived from an EMBL/GenBank/DDBJ whole genome shotgun (WGS) entry which is preliminary data.</text>
</comment>
<reference evidence="2" key="1">
    <citation type="submission" date="2023-03" db="EMBL/GenBank/DDBJ databases">
        <title>Electrophorus voltai genome.</title>
        <authorList>
            <person name="Bian C."/>
        </authorList>
    </citation>
    <scope>NUCLEOTIDE SEQUENCE</scope>
    <source>
        <strain evidence="2">CB-2022</strain>
        <tissue evidence="2">Muscle</tissue>
    </source>
</reference>
<sequence length="86" mass="9222">MAVPGAHPVSGGLSAISKEDLTERPRGGLPPRLWADPSSLAVESNEGKGLRRSRWLHLTALCLVAVVPLGPPRPRFNSLRPPPRNS</sequence>
<feature type="region of interest" description="Disordered" evidence="1">
    <location>
        <begin position="1"/>
        <end position="36"/>
    </location>
</feature>
<evidence type="ECO:0000313" key="3">
    <source>
        <dbReference type="Proteomes" id="UP001239994"/>
    </source>
</evidence>
<dbReference type="EMBL" id="JAROKS010000019">
    <property type="protein sequence ID" value="KAK1792669.1"/>
    <property type="molecule type" value="Genomic_DNA"/>
</dbReference>
<protein>
    <submittedName>
        <fullName evidence="2">Uncharacterized protein</fullName>
    </submittedName>
</protein>
<evidence type="ECO:0000313" key="2">
    <source>
        <dbReference type="EMBL" id="KAK1792669.1"/>
    </source>
</evidence>
<dbReference type="AlphaFoldDB" id="A0AAD8Z6X6"/>
<feature type="compositionally biased region" description="Basic and acidic residues" evidence="1">
    <location>
        <begin position="17"/>
        <end position="26"/>
    </location>
</feature>
<name>A0AAD8Z6X6_9TELE</name>
<evidence type="ECO:0000256" key="1">
    <source>
        <dbReference type="SAM" id="MobiDB-lite"/>
    </source>
</evidence>